<dbReference type="InterPro" id="IPR033756">
    <property type="entry name" value="YlxH/NBP35"/>
</dbReference>
<keyword evidence="4 10" id="KW-0812">Transmembrane</keyword>
<evidence type="ECO:0000256" key="6">
    <source>
        <dbReference type="ARBA" id="ARBA00022840"/>
    </source>
</evidence>
<dbReference type="Proteomes" id="UP001651690">
    <property type="component" value="Unassembled WGS sequence"/>
</dbReference>
<dbReference type="PANTHER" id="PTHR32309:SF13">
    <property type="entry name" value="FERRIC ENTEROBACTIN TRANSPORT PROTEIN FEPE"/>
    <property type="match status" value="1"/>
</dbReference>
<organism evidence="12 13">
    <name type="scientific">Mycolicibacterium arenosum</name>
    <dbReference type="NCBI Taxonomy" id="2952157"/>
    <lineage>
        <taxon>Bacteria</taxon>
        <taxon>Bacillati</taxon>
        <taxon>Actinomycetota</taxon>
        <taxon>Actinomycetes</taxon>
        <taxon>Mycobacteriales</taxon>
        <taxon>Mycobacteriaceae</taxon>
        <taxon>Mycolicibacterium</taxon>
    </lineage>
</organism>
<reference evidence="12 13" key="1">
    <citation type="submission" date="2022-06" db="EMBL/GenBank/DDBJ databases">
        <title>Mycolicibacterium sp. CAU 1645 isolated from seawater.</title>
        <authorList>
            <person name="Kim W."/>
        </authorList>
    </citation>
    <scope>NUCLEOTIDE SEQUENCE [LARGE SCALE GENOMIC DNA]</scope>
    <source>
        <strain evidence="12 13">CAU 1645</strain>
    </source>
</reference>
<dbReference type="RefSeq" id="WP_255061246.1">
    <property type="nucleotide sequence ID" value="NZ_JANDBD010000006.1"/>
</dbReference>
<dbReference type="InterPro" id="IPR050445">
    <property type="entry name" value="Bact_polysacc_biosynth/exp"/>
</dbReference>
<feature type="domain" description="Polysaccharide chain length determinant N-terminal" evidence="11">
    <location>
        <begin position="2"/>
        <end position="86"/>
    </location>
</feature>
<evidence type="ECO:0000256" key="5">
    <source>
        <dbReference type="ARBA" id="ARBA00022741"/>
    </source>
</evidence>
<dbReference type="CDD" id="cd05387">
    <property type="entry name" value="BY-kinase"/>
    <property type="match status" value="1"/>
</dbReference>
<dbReference type="InterPro" id="IPR005702">
    <property type="entry name" value="Wzc-like_C"/>
</dbReference>
<dbReference type="Pfam" id="PF10609">
    <property type="entry name" value="ParA"/>
    <property type="match status" value="1"/>
</dbReference>
<keyword evidence="3" id="KW-1003">Cell membrane</keyword>
<dbReference type="EMBL" id="JANDBD010000006">
    <property type="protein sequence ID" value="MCP9273791.1"/>
    <property type="molecule type" value="Genomic_DNA"/>
</dbReference>
<dbReference type="PANTHER" id="PTHR32309">
    <property type="entry name" value="TYROSINE-PROTEIN KINASE"/>
    <property type="match status" value="1"/>
</dbReference>
<sequence length="493" mass="52078">MEYLRILRRYWPIIVVATLIGAAAGYGASYYSTPQYQSTATLFVATQNGTSVAEAYQNNLFSQERVISYASLATSEQVAARAVDQLKAPISPDDLRAKITAVPQEKTVMLRVAVEDTDPAQAQAYAGAVSDQLVNLIAELETSRRGGSPAAGAVVVDDADYPTTPVGLSWVMKTTIGAVAGLVVGFLLAILAGVLDKRLRGRDSIEEASDSLLLGSLPIDSVRRSAGYVDLEGGGIYAEWLRELRNNVRFATSADGNPPKVIAITSPSKEEGRTSVAVDLALALAEAGRSVIVVDGDLYAPNVASVLPLDSAQQSRAQRSGLSTVLSGEHRLAEGVIGDVTVDGNAVSVLPAGPVPPRPGQLWAQDRAAAVFAELSRNFDYVIVDTPPLGEYSDGANIAVLSDGAILLARIRTTKASALRRALRTFKASNVHVIGTVATFDPVSSAARRRHGKDRGTESTPPARTPDAPTAEVENPQLVMPKVKSSHGNGENR</sequence>
<keyword evidence="5" id="KW-0547">Nucleotide-binding</keyword>
<comment type="similarity">
    <text evidence="2">Belongs to the CpsC/CapA family.</text>
</comment>
<evidence type="ECO:0000256" key="7">
    <source>
        <dbReference type="ARBA" id="ARBA00022989"/>
    </source>
</evidence>
<dbReference type="Gene3D" id="3.40.50.300">
    <property type="entry name" value="P-loop containing nucleotide triphosphate hydrolases"/>
    <property type="match status" value="1"/>
</dbReference>
<evidence type="ECO:0000256" key="4">
    <source>
        <dbReference type="ARBA" id="ARBA00022692"/>
    </source>
</evidence>
<dbReference type="Pfam" id="PF02706">
    <property type="entry name" value="Wzz"/>
    <property type="match status" value="1"/>
</dbReference>
<evidence type="ECO:0000256" key="9">
    <source>
        <dbReference type="SAM" id="MobiDB-lite"/>
    </source>
</evidence>
<dbReference type="InterPro" id="IPR027417">
    <property type="entry name" value="P-loop_NTPase"/>
</dbReference>
<feature type="region of interest" description="Disordered" evidence="9">
    <location>
        <begin position="444"/>
        <end position="493"/>
    </location>
</feature>
<evidence type="ECO:0000313" key="13">
    <source>
        <dbReference type="Proteomes" id="UP001651690"/>
    </source>
</evidence>
<keyword evidence="8 10" id="KW-0472">Membrane</keyword>
<name>A0ABT1M3P8_9MYCO</name>
<evidence type="ECO:0000256" key="3">
    <source>
        <dbReference type="ARBA" id="ARBA00022475"/>
    </source>
</evidence>
<evidence type="ECO:0000256" key="2">
    <source>
        <dbReference type="ARBA" id="ARBA00006683"/>
    </source>
</evidence>
<evidence type="ECO:0000259" key="11">
    <source>
        <dbReference type="Pfam" id="PF02706"/>
    </source>
</evidence>
<evidence type="ECO:0000256" key="1">
    <source>
        <dbReference type="ARBA" id="ARBA00004651"/>
    </source>
</evidence>
<dbReference type="InterPro" id="IPR003856">
    <property type="entry name" value="LPS_length_determ_N"/>
</dbReference>
<evidence type="ECO:0000256" key="8">
    <source>
        <dbReference type="ARBA" id="ARBA00023136"/>
    </source>
</evidence>
<keyword evidence="6" id="KW-0067">ATP-binding</keyword>
<accession>A0ABT1M3P8</accession>
<feature type="transmembrane region" description="Helical" evidence="10">
    <location>
        <begin position="175"/>
        <end position="195"/>
    </location>
</feature>
<evidence type="ECO:0000256" key="10">
    <source>
        <dbReference type="SAM" id="Phobius"/>
    </source>
</evidence>
<keyword evidence="7 10" id="KW-1133">Transmembrane helix</keyword>
<feature type="compositionally biased region" description="Low complexity" evidence="9">
    <location>
        <begin position="460"/>
        <end position="471"/>
    </location>
</feature>
<proteinExistence type="inferred from homology"/>
<feature type="transmembrane region" description="Helical" evidence="10">
    <location>
        <begin position="12"/>
        <end position="31"/>
    </location>
</feature>
<comment type="caution">
    <text evidence="12">The sequence shown here is derived from an EMBL/GenBank/DDBJ whole genome shotgun (WGS) entry which is preliminary data.</text>
</comment>
<gene>
    <name evidence="12" type="ORF">NM203_16505</name>
</gene>
<dbReference type="SUPFAM" id="SSF52540">
    <property type="entry name" value="P-loop containing nucleoside triphosphate hydrolases"/>
    <property type="match status" value="1"/>
</dbReference>
<keyword evidence="13" id="KW-1185">Reference proteome</keyword>
<comment type="subcellular location">
    <subcellularLocation>
        <location evidence="1">Cell membrane</location>
        <topology evidence="1">Multi-pass membrane protein</topology>
    </subcellularLocation>
</comment>
<evidence type="ECO:0000313" key="12">
    <source>
        <dbReference type="EMBL" id="MCP9273791.1"/>
    </source>
</evidence>
<protein>
    <submittedName>
        <fullName evidence="12">P-loop NTPase</fullName>
    </submittedName>
</protein>